<organism evidence="1 2">
    <name type="scientific">Meloidogyne enterolobii</name>
    <name type="common">Root-knot nematode worm</name>
    <name type="synonym">Meloidogyne mayaguensis</name>
    <dbReference type="NCBI Taxonomy" id="390850"/>
    <lineage>
        <taxon>Eukaryota</taxon>
        <taxon>Metazoa</taxon>
        <taxon>Ecdysozoa</taxon>
        <taxon>Nematoda</taxon>
        <taxon>Chromadorea</taxon>
        <taxon>Rhabditida</taxon>
        <taxon>Tylenchina</taxon>
        <taxon>Tylenchomorpha</taxon>
        <taxon>Tylenchoidea</taxon>
        <taxon>Meloidogynidae</taxon>
        <taxon>Meloidogyninae</taxon>
        <taxon>Meloidogyne</taxon>
    </lineage>
</organism>
<protein>
    <submittedName>
        <fullName evidence="1">Uncharacterized protein</fullName>
    </submittedName>
</protein>
<gene>
    <name evidence="1" type="ORF">MENTE1834_LOCUS46532</name>
</gene>
<sequence>MSKLRFILGTEFDKIIPDEEKLKMKLVDNGIVFTIKNLKNALNKRLNVLSKYVQAKEKIKNGNKKSFLNLLFDSKVLDINMGHEKQSAILDEGDKGKHDEILFDLFFCDITKHIEYVAANDMVLNKKQDKKIFEGNQIMIISIYSIGSKLLKNLKVFTNESFFLSEKIKNRYRHIIWLILHGMEEVKYNSQRPMTRTGKAYRTFATGRLWYKDHPGKDENISVHIFETKTTITIKAETPMAIVELIEEVKNEREELREMNDEEFKKKREYSLVAEEEHKHDQEEKEILAEIENEQNKIFEESRNKSGKLVKDVLKELNEESDKILKEIWEMEHNIRNEEIAEGKIQELRLLKEKRDEILRKIREIKLEYYYKELDKKSANITNQLKNLLEQKLRRLKVENDNLLKEDIEVERKIFLEKYDEFIVELKERWFRAVFYRVFNEVYKTEDKNTVKIKLSKEKEVEKGESSTITNVETLQNKQDEHILYFDKNSLIGKTFLLKIYGKENAIKLVKGKKDSPILVNINDGNSKFSEKI</sequence>
<dbReference type="EMBL" id="CAVMJV010000170">
    <property type="protein sequence ID" value="CAK5119538.1"/>
    <property type="molecule type" value="Genomic_DNA"/>
</dbReference>
<comment type="caution">
    <text evidence="1">The sequence shown here is derived from an EMBL/GenBank/DDBJ whole genome shotgun (WGS) entry which is preliminary data.</text>
</comment>
<evidence type="ECO:0000313" key="2">
    <source>
        <dbReference type="Proteomes" id="UP001497535"/>
    </source>
</evidence>
<accession>A0ACB1B2G3</accession>
<name>A0ACB1B2G3_MELEN</name>
<keyword evidence="2" id="KW-1185">Reference proteome</keyword>
<evidence type="ECO:0000313" key="1">
    <source>
        <dbReference type="EMBL" id="CAK5119538.1"/>
    </source>
</evidence>
<dbReference type="Proteomes" id="UP001497535">
    <property type="component" value="Unassembled WGS sequence"/>
</dbReference>
<proteinExistence type="predicted"/>
<reference evidence="1" key="1">
    <citation type="submission" date="2023-11" db="EMBL/GenBank/DDBJ databases">
        <authorList>
            <person name="Poullet M."/>
        </authorList>
    </citation>
    <scope>NUCLEOTIDE SEQUENCE</scope>
    <source>
        <strain evidence="1">E1834</strain>
    </source>
</reference>